<proteinExistence type="predicted"/>
<feature type="compositionally biased region" description="Polar residues" evidence="4">
    <location>
        <begin position="1188"/>
        <end position="1201"/>
    </location>
</feature>
<feature type="repeat" description="ANK" evidence="3">
    <location>
        <begin position="678"/>
        <end position="710"/>
    </location>
</feature>
<feature type="compositionally biased region" description="Low complexity" evidence="4">
    <location>
        <begin position="443"/>
        <end position="452"/>
    </location>
</feature>
<evidence type="ECO:0000256" key="4">
    <source>
        <dbReference type="SAM" id="MobiDB-lite"/>
    </source>
</evidence>
<comment type="caution">
    <text evidence="5">The sequence shown here is derived from an EMBL/GenBank/DDBJ whole genome shotgun (WGS) entry which is preliminary data.</text>
</comment>
<feature type="repeat" description="ANK" evidence="3">
    <location>
        <begin position="910"/>
        <end position="942"/>
    </location>
</feature>
<feature type="compositionally biased region" description="Low complexity" evidence="4">
    <location>
        <begin position="1222"/>
        <end position="1245"/>
    </location>
</feature>
<gene>
    <name evidence="5" type="ORF">N7G274_005320</name>
</gene>
<feature type="region of interest" description="Disordered" evidence="4">
    <location>
        <begin position="335"/>
        <end position="452"/>
    </location>
</feature>
<feature type="compositionally biased region" description="Polar residues" evidence="4">
    <location>
        <begin position="344"/>
        <end position="369"/>
    </location>
</feature>
<feature type="region of interest" description="Disordered" evidence="4">
    <location>
        <begin position="1139"/>
        <end position="1256"/>
    </location>
</feature>
<dbReference type="SMART" id="SM00248">
    <property type="entry name" value="ANK"/>
    <property type="match status" value="14"/>
</dbReference>
<feature type="region of interest" description="Disordered" evidence="4">
    <location>
        <begin position="1381"/>
        <end position="1474"/>
    </location>
</feature>
<dbReference type="PROSITE" id="PS50297">
    <property type="entry name" value="ANK_REP_REGION"/>
    <property type="match status" value="7"/>
</dbReference>
<evidence type="ECO:0000256" key="3">
    <source>
        <dbReference type="PROSITE-ProRule" id="PRU00023"/>
    </source>
</evidence>
<feature type="compositionally biased region" description="Polar residues" evidence="4">
    <location>
        <begin position="1410"/>
        <end position="1423"/>
    </location>
</feature>
<dbReference type="EMBL" id="JBEFKJ010000015">
    <property type="protein sequence ID" value="KAL2042132.1"/>
    <property type="molecule type" value="Genomic_DNA"/>
</dbReference>
<feature type="region of interest" description="Disordered" evidence="4">
    <location>
        <begin position="214"/>
        <end position="233"/>
    </location>
</feature>
<keyword evidence="2 3" id="KW-0040">ANK repeat</keyword>
<dbReference type="Pfam" id="PF12796">
    <property type="entry name" value="Ank_2"/>
    <property type="match status" value="4"/>
</dbReference>
<keyword evidence="6" id="KW-1185">Reference proteome</keyword>
<feature type="region of interest" description="Disordered" evidence="4">
    <location>
        <begin position="515"/>
        <end position="567"/>
    </location>
</feature>
<name>A0ABR4A8B1_9LECA</name>
<feature type="compositionally biased region" description="Acidic residues" evidence="4">
    <location>
        <begin position="1428"/>
        <end position="1441"/>
    </location>
</feature>
<dbReference type="PANTHER" id="PTHR24198">
    <property type="entry name" value="ANKYRIN REPEAT AND PROTEIN KINASE DOMAIN-CONTAINING PROTEIN"/>
    <property type="match status" value="1"/>
</dbReference>
<evidence type="ECO:0000313" key="6">
    <source>
        <dbReference type="Proteomes" id="UP001590950"/>
    </source>
</evidence>
<protein>
    <recommendedName>
        <fullName evidence="7">Ankyrin repeat protein</fullName>
    </recommendedName>
</protein>
<evidence type="ECO:0000256" key="2">
    <source>
        <dbReference type="ARBA" id="ARBA00023043"/>
    </source>
</evidence>
<feature type="repeat" description="ANK" evidence="3">
    <location>
        <begin position="645"/>
        <end position="677"/>
    </location>
</feature>
<feature type="repeat" description="ANK" evidence="3">
    <location>
        <begin position="1034"/>
        <end position="1058"/>
    </location>
</feature>
<feature type="compositionally biased region" description="Polar residues" evidence="4">
    <location>
        <begin position="286"/>
        <end position="296"/>
    </location>
</feature>
<feature type="repeat" description="ANK" evidence="3">
    <location>
        <begin position="612"/>
        <end position="644"/>
    </location>
</feature>
<feature type="compositionally biased region" description="Polar residues" evidence="4">
    <location>
        <begin position="530"/>
        <end position="542"/>
    </location>
</feature>
<dbReference type="Gene3D" id="1.25.40.20">
    <property type="entry name" value="Ankyrin repeat-containing domain"/>
    <property type="match status" value="3"/>
</dbReference>
<evidence type="ECO:0000256" key="1">
    <source>
        <dbReference type="ARBA" id="ARBA00022737"/>
    </source>
</evidence>
<dbReference type="InterPro" id="IPR036770">
    <property type="entry name" value="Ankyrin_rpt-contain_sf"/>
</dbReference>
<keyword evidence="1" id="KW-0677">Repeat</keyword>
<feature type="repeat" description="ANK" evidence="3">
    <location>
        <begin position="943"/>
        <end position="975"/>
    </location>
</feature>
<sequence length="1474" mass="160726">MDPITILGAVGATLKIVKEVCQTIQWMQRVYDSIKNSDRTLKMILLECNIYGDSIKTIGEWLRDHKATKGLQRQMRTTNHAITLVRGSMVALQKDMQKIGNQEQKLSVRSFKNCIRVKHQWFEQTMKIHLTELRCHSQTLQLTLQVIQLTIPSDLPPSQATKTPETLEQKTKSLEKRLLLRHFITKALEIRRAEVMAEEERRSQAMKEFIRVPAKQPQKELQEQSSDQPPDHRVVSVVEQARQQAAPEKESKLEDLLSDDIEDLIDFSVEPTAPPGQALADATPQALHSQAPSKAGSNFHDLDDLRGLFTPQETVRDVADKVEGNVPTTRHCNVASAETEHPQSSELTSQSPDVTSSMPDIDQQNQKSGQVLEEPHPKSSRLTLKPSSPEPSAPDVDTLRSRSSPVHETEHSEYCKDASQTLDPDPDPDTPDVDLQSAAGGHPSDTSPATTATSSIFSHASTLSSNSSYEEELHKRSSYATPASQIVRRMAPRSVSASGSPAPLSIGSAHMASASFSSPSIHEGAEFDPSSMSRASTGNSDTPAAPGLASKGKSEDEIYHPTSTADPLLERINKPDAEGFPWIVQAARDGDEAKLEWLIERGADLHAIHTVTKRTALCEASEQGHSKIVDMLIYAGCPLNNTDAESYTALHHACLKGQLAVAKILIAAKANIEAPGPEGQTPIHLAVNVPHRNVVMLLLQHNANINARDEYHRTPLHVSAVKGNVEMCNYLLDNGAQVDNRDSQSKTALELACAAGHYESVEAMLKRSNLRTTDFTFLAAFFAAVEHGHVRVAESFLGRGLDLQNLNKNDVYKPATLAAKSGSQAMLELMIRANCIIKAKDDNDWNALHFAAQQGHWQLIEPLVTSDVSVKAATRNKDTPLILAVKGGHFTATELLLRSKGVSVTTEDAQAQQPIHHATRAGSFDIFNLLVINGAKVAVENAFGWQPIHIAIAYGHTALVERLIEQSARVEERLGSSSVKNHQTHKMVEDGYWAEARWPYPGSRPLHLACEYGHYQIATNLIRRGAKLEASCSEGWRPLHHAAFNGSPALVELLLNAGCYPWAETEEGLTPQGVQFRTAGSPITEDEKAKVRLLLQEAMDRMTKQNDAKQFKVGRKKGRTVEEKQNFIRSAAFSVEMAAKSSKHSTKPYRPYITPPAMPHSNTFPSAVPTIHHPPQATEPSPPLERPASSSSNRPSMTLSESDLKNVPSITSPATSLSNLASTEQSESNPEETTSTTALAQTSATRVAVQHSTGSMQGLPGLPLNLMKNKFKLKRASTFGADFSKQGIEKMSTGLDKSKQGIEKVSSFGLDISKQGLEKMSSYSQNMSKQGMNMSKQRLEKMGINLIKKNKVGRMILNESEGNGLIGSALSLAPDIITTTQGSESNATSKVEHSRGLRALKGVTEIAGGKQSSTGDITGSNPQREVRDDDENDDDIPNDNMDDAKSISAFTMGGFDAFDNGGDGDDDGGDGGDS</sequence>
<reference evidence="5 6" key="1">
    <citation type="submission" date="2024-09" db="EMBL/GenBank/DDBJ databases">
        <title>Rethinking Asexuality: The Enigmatic Case of Functional Sexual Genes in Lepraria (Stereocaulaceae).</title>
        <authorList>
            <person name="Doellman M."/>
            <person name="Sun Y."/>
            <person name="Barcenas-Pena A."/>
            <person name="Lumbsch H.T."/>
            <person name="Grewe F."/>
        </authorList>
    </citation>
    <scope>NUCLEOTIDE SEQUENCE [LARGE SCALE GENOMIC DNA]</scope>
    <source>
        <strain evidence="5 6">Mercado 3170</strain>
    </source>
</reference>
<evidence type="ECO:0008006" key="7">
    <source>
        <dbReference type="Google" id="ProtNLM"/>
    </source>
</evidence>
<feature type="repeat" description="ANK" evidence="3">
    <location>
        <begin position="1001"/>
        <end position="1033"/>
    </location>
</feature>
<feature type="compositionally biased region" description="Acidic residues" evidence="4">
    <location>
        <begin position="1462"/>
        <end position="1474"/>
    </location>
</feature>
<dbReference type="PANTHER" id="PTHR24198:SF165">
    <property type="entry name" value="ANKYRIN REPEAT-CONTAINING PROTEIN-RELATED"/>
    <property type="match status" value="1"/>
</dbReference>
<evidence type="ECO:0000313" key="5">
    <source>
        <dbReference type="EMBL" id="KAL2042132.1"/>
    </source>
</evidence>
<dbReference type="SUPFAM" id="SSF48403">
    <property type="entry name" value="Ankyrin repeat"/>
    <property type="match status" value="2"/>
</dbReference>
<feature type="compositionally biased region" description="Basic and acidic residues" evidence="4">
    <location>
        <begin position="397"/>
        <end position="416"/>
    </location>
</feature>
<feature type="repeat" description="ANK" evidence="3">
    <location>
        <begin position="711"/>
        <end position="743"/>
    </location>
</feature>
<organism evidence="5 6">
    <name type="scientific">Stereocaulon virgatum</name>
    <dbReference type="NCBI Taxonomy" id="373712"/>
    <lineage>
        <taxon>Eukaryota</taxon>
        <taxon>Fungi</taxon>
        <taxon>Dikarya</taxon>
        <taxon>Ascomycota</taxon>
        <taxon>Pezizomycotina</taxon>
        <taxon>Lecanoromycetes</taxon>
        <taxon>OSLEUM clade</taxon>
        <taxon>Lecanoromycetidae</taxon>
        <taxon>Lecanorales</taxon>
        <taxon>Lecanorineae</taxon>
        <taxon>Stereocaulaceae</taxon>
        <taxon>Stereocaulon</taxon>
    </lineage>
</organism>
<accession>A0ABR4A8B1</accession>
<feature type="compositionally biased region" description="Polar residues" evidence="4">
    <location>
        <begin position="1208"/>
        <end position="1221"/>
    </location>
</feature>
<feature type="region of interest" description="Disordered" evidence="4">
    <location>
        <begin position="268"/>
        <end position="304"/>
    </location>
</feature>
<dbReference type="PROSITE" id="PS50088">
    <property type="entry name" value="ANK_REPEAT"/>
    <property type="match status" value="8"/>
</dbReference>
<dbReference type="InterPro" id="IPR002110">
    <property type="entry name" value="Ankyrin_rpt"/>
</dbReference>
<dbReference type="Proteomes" id="UP001590950">
    <property type="component" value="Unassembled WGS sequence"/>
</dbReference>